<organism evidence="11">
    <name type="scientific">Arion vulgaris</name>
    <dbReference type="NCBI Taxonomy" id="1028688"/>
    <lineage>
        <taxon>Eukaryota</taxon>
        <taxon>Metazoa</taxon>
        <taxon>Spiralia</taxon>
        <taxon>Lophotrochozoa</taxon>
        <taxon>Mollusca</taxon>
        <taxon>Gastropoda</taxon>
        <taxon>Heterobranchia</taxon>
        <taxon>Euthyneura</taxon>
        <taxon>Panpulmonata</taxon>
        <taxon>Eupulmonata</taxon>
        <taxon>Stylommatophora</taxon>
        <taxon>Helicina</taxon>
        <taxon>Arionoidea</taxon>
        <taxon>Arionidae</taxon>
        <taxon>Arion</taxon>
    </lineage>
</organism>
<dbReference type="GO" id="GO:0012505">
    <property type="term" value="C:endomembrane system"/>
    <property type="evidence" value="ECO:0007669"/>
    <property type="project" value="UniProtKB-SubCell"/>
</dbReference>
<dbReference type="PANTHER" id="PTHR11878">
    <property type="entry name" value="SODIUM/CALCIUM EXCHANGER"/>
    <property type="match status" value="1"/>
</dbReference>
<keyword evidence="5 9" id="KW-0812">Transmembrane</keyword>
<keyword evidence="8 9" id="KW-0472">Membrane</keyword>
<evidence type="ECO:0000259" key="10">
    <source>
        <dbReference type="Pfam" id="PF01699"/>
    </source>
</evidence>
<dbReference type="InterPro" id="IPR038081">
    <property type="entry name" value="CalX-like_sf"/>
</dbReference>
<keyword evidence="3" id="KW-0050">Antiport</keyword>
<dbReference type="Gene3D" id="2.60.40.2030">
    <property type="match status" value="1"/>
</dbReference>
<dbReference type="PRINTS" id="PR01259">
    <property type="entry name" value="NACAEXCHNGR"/>
</dbReference>
<dbReference type="GO" id="GO:0098794">
    <property type="term" value="C:postsynapse"/>
    <property type="evidence" value="ECO:0007669"/>
    <property type="project" value="TreeGrafter"/>
</dbReference>
<feature type="non-terminal residue" evidence="11">
    <location>
        <position position="1"/>
    </location>
</feature>
<feature type="transmembrane region" description="Helical" evidence="9">
    <location>
        <begin position="238"/>
        <end position="257"/>
    </location>
</feature>
<evidence type="ECO:0000256" key="6">
    <source>
        <dbReference type="ARBA" id="ARBA00022989"/>
    </source>
</evidence>
<dbReference type="InterPro" id="IPR044880">
    <property type="entry name" value="NCX_ion-bd_dom_sf"/>
</dbReference>
<dbReference type="GO" id="GO:0042383">
    <property type="term" value="C:sarcolemma"/>
    <property type="evidence" value="ECO:0007669"/>
    <property type="project" value="TreeGrafter"/>
</dbReference>
<evidence type="ECO:0000256" key="5">
    <source>
        <dbReference type="ARBA" id="ARBA00022692"/>
    </source>
</evidence>
<dbReference type="PANTHER" id="PTHR11878:SF65">
    <property type="entry name" value="NA_CA-EXCHANGE PROTEIN, ISOFORM G"/>
    <property type="match status" value="1"/>
</dbReference>
<keyword evidence="4" id="KW-0106">Calcium</keyword>
<evidence type="ECO:0000256" key="9">
    <source>
        <dbReference type="SAM" id="Phobius"/>
    </source>
</evidence>
<dbReference type="EMBL" id="HACG01040640">
    <property type="protein sequence ID" value="CEK87505.1"/>
    <property type="molecule type" value="Transcribed_RNA"/>
</dbReference>
<keyword evidence="4" id="KW-0109">Calcium transport</keyword>
<dbReference type="InterPro" id="IPR004836">
    <property type="entry name" value="Na_Ca_Ex"/>
</dbReference>
<comment type="subcellular location">
    <subcellularLocation>
        <location evidence="1">Endomembrane system</location>
        <topology evidence="1">Multi-pass membrane protein</topology>
    </subcellularLocation>
</comment>
<dbReference type="Pfam" id="PF01699">
    <property type="entry name" value="Na_Ca_ex"/>
    <property type="match status" value="1"/>
</dbReference>
<evidence type="ECO:0000256" key="3">
    <source>
        <dbReference type="ARBA" id="ARBA00022449"/>
    </source>
</evidence>
<evidence type="ECO:0000256" key="7">
    <source>
        <dbReference type="ARBA" id="ARBA00023065"/>
    </source>
</evidence>
<feature type="domain" description="Sodium/calcium exchanger membrane region" evidence="10">
    <location>
        <begin position="132"/>
        <end position="294"/>
    </location>
</feature>
<sequence>GELVFDNQETTKNIIIPLFESDKEERDESFQIELSNPLGGATLGKINKTIVTIVNDEEFNGLVSRILNMTKANLEALELSKTSYMQQFIEAMNVNGGDLSTASFMDYILHFCSFFWKVLFAFIPPTHFFGGWPTFCISLGVIGFLTAIIGDLASIFGCLIGLEDSITAITLVAMGTSMPDTFASKTAAMMEKTADNSVGNVNGSNSVNVFLGLGLPWLLASIYHGIKGTTFVVPAGSLGFSVIIYTITAVIALLVLVGRRMIPSIGAELGGPKGSKIICSILFVILWVIYVLLSALQAKDIIKVHIGG</sequence>
<evidence type="ECO:0000256" key="2">
    <source>
        <dbReference type="ARBA" id="ARBA00022448"/>
    </source>
</evidence>
<dbReference type="GO" id="GO:0098703">
    <property type="term" value="P:calcium ion import across plasma membrane"/>
    <property type="evidence" value="ECO:0007669"/>
    <property type="project" value="TreeGrafter"/>
</dbReference>
<dbReference type="SUPFAM" id="SSF141072">
    <property type="entry name" value="CalX-like"/>
    <property type="match status" value="1"/>
</dbReference>
<keyword evidence="6 9" id="KW-1133">Transmembrane helix</keyword>
<accession>A0A0B7B600</accession>
<dbReference type="GO" id="GO:0030424">
    <property type="term" value="C:axon"/>
    <property type="evidence" value="ECO:0007669"/>
    <property type="project" value="TreeGrafter"/>
</dbReference>
<evidence type="ECO:0000313" key="11">
    <source>
        <dbReference type="EMBL" id="CEK87505.1"/>
    </source>
</evidence>
<reference evidence="11" key="1">
    <citation type="submission" date="2014-12" db="EMBL/GenBank/DDBJ databases">
        <title>Insight into the proteome of Arion vulgaris.</title>
        <authorList>
            <person name="Aradska J."/>
            <person name="Bulat T."/>
            <person name="Smidak R."/>
            <person name="Sarate P."/>
            <person name="Gangsoo J."/>
            <person name="Sialana F."/>
            <person name="Bilban M."/>
            <person name="Lubec G."/>
        </authorList>
    </citation>
    <scope>NUCLEOTIDE SEQUENCE</scope>
    <source>
        <tissue evidence="11">Skin</tissue>
    </source>
</reference>
<dbReference type="AlphaFoldDB" id="A0A0B7B600"/>
<name>A0A0B7B600_9EUPU</name>
<feature type="transmembrane region" description="Helical" evidence="9">
    <location>
        <begin position="137"/>
        <end position="162"/>
    </location>
</feature>
<feature type="transmembrane region" description="Helical" evidence="9">
    <location>
        <begin position="277"/>
        <end position="296"/>
    </location>
</feature>
<evidence type="ECO:0000256" key="4">
    <source>
        <dbReference type="ARBA" id="ARBA00022568"/>
    </source>
</evidence>
<keyword evidence="7" id="KW-0406">Ion transport</keyword>
<evidence type="ECO:0000256" key="8">
    <source>
        <dbReference type="ARBA" id="ARBA00023136"/>
    </source>
</evidence>
<evidence type="ECO:0000256" key="1">
    <source>
        <dbReference type="ARBA" id="ARBA00004127"/>
    </source>
</evidence>
<dbReference type="InterPro" id="IPR051171">
    <property type="entry name" value="CaCA"/>
</dbReference>
<feature type="transmembrane region" description="Helical" evidence="9">
    <location>
        <begin position="207"/>
        <end position="226"/>
    </location>
</feature>
<dbReference type="Gene3D" id="1.20.1420.30">
    <property type="entry name" value="NCX, central ion-binding region"/>
    <property type="match status" value="1"/>
</dbReference>
<gene>
    <name evidence="11" type="primary">ORF159647</name>
</gene>
<dbReference type="InterPro" id="IPR004837">
    <property type="entry name" value="NaCa_Exmemb"/>
</dbReference>
<feature type="transmembrane region" description="Helical" evidence="9">
    <location>
        <begin position="107"/>
        <end position="125"/>
    </location>
</feature>
<keyword evidence="2" id="KW-0813">Transport</keyword>
<protein>
    <recommendedName>
        <fullName evidence="10">Sodium/calcium exchanger membrane region domain-containing protein</fullName>
    </recommendedName>
</protein>
<dbReference type="GO" id="GO:0005432">
    <property type="term" value="F:calcium:sodium antiporter activity"/>
    <property type="evidence" value="ECO:0007669"/>
    <property type="project" value="InterPro"/>
</dbReference>
<proteinExistence type="predicted"/>